<dbReference type="Pfam" id="PF00903">
    <property type="entry name" value="Glyoxalase"/>
    <property type="match status" value="1"/>
</dbReference>
<protein>
    <recommendedName>
        <fullName evidence="1">VOC domain-containing protein</fullName>
    </recommendedName>
</protein>
<dbReference type="EMBL" id="CP009416">
    <property type="protein sequence ID" value="AJD90234.1"/>
    <property type="molecule type" value="Genomic_DNA"/>
</dbReference>
<dbReference type="InterPro" id="IPR004360">
    <property type="entry name" value="Glyas_Fos-R_dOase_dom"/>
</dbReference>
<evidence type="ECO:0000259" key="1">
    <source>
        <dbReference type="PROSITE" id="PS51819"/>
    </source>
</evidence>
<dbReference type="KEGG" id="jeo:JMA_09170"/>
<accession>A0A0B5AQ72</accession>
<sequence length="124" mass="14394">MSKSFIQHLHYIRIPVRDLDQSVQWYQDVLGLELVTITEDPFAIFKIDEGPFLITLVPTENETFIHFTTDEDAAFSLGFASPELEAFHQHLIDHGVLVGDIKEDQDHQYFTFYDPSGNKLQSHW</sequence>
<dbReference type="AlphaFoldDB" id="A0A0B5AQ72"/>
<dbReference type="InterPro" id="IPR029068">
    <property type="entry name" value="Glyas_Bleomycin-R_OHBP_Dase"/>
</dbReference>
<evidence type="ECO:0000313" key="2">
    <source>
        <dbReference type="EMBL" id="AJD90234.1"/>
    </source>
</evidence>
<dbReference type="SUPFAM" id="SSF54593">
    <property type="entry name" value="Glyoxalase/Bleomycin resistance protein/Dihydroxybiphenyl dioxygenase"/>
    <property type="match status" value="1"/>
</dbReference>
<name>A0A0B5AQ72_9BACL</name>
<dbReference type="InterPro" id="IPR037523">
    <property type="entry name" value="VOC_core"/>
</dbReference>
<dbReference type="Proteomes" id="UP000031449">
    <property type="component" value="Chromosome"/>
</dbReference>
<reference evidence="2 3" key="1">
    <citation type="submission" date="2014-08" db="EMBL/GenBank/DDBJ databases">
        <title>Complete genome of a marine bacteria Jeotgalibacillus malaysiensis.</title>
        <authorList>
            <person name="Yaakop A.S."/>
            <person name="Chan K.-G."/>
            <person name="Goh K.M."/>
        </authorList>
    </citation>
    <scope>NUCLEOTIDE SEQUENCE [LARGE SCALE GENOMIC DNA]</scope>
    <source>
        <strain evidence="2 3">D5</strain>
    </source>
</reference>
<dbReference type="STRING" id="1508404.JMA_09170"/>
<dbReference type="CDD" id="cd06587">
    <property type="entry name" value="VOC"/>
    <property type="match status" value="1"/>
</dbReference>
<dbReference type="HOGENOM" id="CLU_046006_14_1_9"/>
<keyword evidence="3" id="KW-1185">Reference proteome</keyword>
<gene>
    <name evidence="2" type="ORF">JMA_09170</name>
</gene>
<organism evidence="2 3">
    <name type="scientific">Jeotgalibacillus malaysiensis</name>
    <dbReference type="NCBI Taxonomy" id="1508404"/>
    <lineage>
        <taxon>Bacteria</taxon>
        <taxon>Bacillati</taxon>
        <taxon>Bacillota</taxon>
        <taxon>Bacilli</taxon>
        <taxon>Bacillales</taxon>
        <taxon>Caryophanaceae</taxon>
        <taxon>Jeotgalibacillus</taxon>
    </lineage>
</organism>
<dbReference type="BioCyc" id="JESP1508404:G14D9-10149-MONOMER"/>
<evidence type="ECO:0000313" key="3">
    <source>
        <dbReference type="Proteomes" id="UP000031449"/>
    </source>
</evidence>
<dbReference type="Gene3D" id="3.10.180.10">
    <property type="entry name" value="2,3-Dihydroxybiphenyl 1,2-Dioxygenase, domain 1"/>
    <property type="match status" value="1"/>
</dbReference>
<proteinExistence type="predicted"/>
<feature type="domain" description="VOC" evidence="1">
    <location>
        <begin position="8"/>
        <end position="124"/>
    </location>
</feature>
<dbReference type="PROSITE" id="PS51819">
    <property type="entry name" value="VOC"/>
    <property type="match status" value="1"/>
</dbReference>
<dbReference type="OrthoDB" id="2608626at2"/>